<organism evidence="2 3">
    <name type="scientific">Ureibacillus suwonensis</name>
    <dbReference type="NCBI Taxonomy" id="313007"/>
    <lineage>
        <taxon>Bacteria</taxon>
        <taxon>Bacillati</taxon>
        <taxon>Bacillota</taxon>
        <taxon>Bacilli</taxon>
        <taxon>Bacillales</taxon>
        <taxon>Caryophanaceae</taxon>
        <taxon>Ureibacillus</taxon>
    </lineage>
</organism>
<dbReference type="EMBL" id="JBHSNQ010000193">
    <property type="protein sequence ID" value="MFC5543309.1"/>
    <property type="molecule type" value="Genomic_DNA"/>
</dbReference>
<dbReference type="InterPro" id="IPR055731">
    <property type="entry name" value="Pam3_gp33-like"/>
</dbReference>
<dbReference type="Proteomes" id="UP001595978">
    <property type="component" value="Unassembled WGS sequence"/>
</dbReference>
<name>A0ABW0RGA2_9BACL</name>
<comment type="caution">
    <text evidence="2">The sequence shown here is derived from an EMBL/GenBank/DDBJ whole genome shotgun (WGS) entry which is preliminary data.</text>
</comment>
<keyword evidence="1" id="KW-0175">Coiled coil</keyword>
<dbReference type="Pfam" id="PF23984">
    <property type="entry name" value="DUF7307"/>
    <property type="match status" value="1"/>
</dbReference>
<evidence type="ECO:0000256" key="1">
    <source>
        <dbReference type="SAM" id="Coils"/>
    </source>
</evidence>
<proteinExistence type="predicted"/>
<accession>A0ABW0RGA2</accession>
<evidence type="ECO:0000313" key="3">
    <source>
        <dbReference type="Proteomes" id="UP001595978"/>
    </source>
</evidence>
<evidence type="ECO:0000313" key="2">
    <source>
        <dbReference type="EMBL" id="MFC5543309.1"/>
    </source>
</evidence>
<sequence>MDSVNKLTPQKMFELADTLKNLRDLKQDLEQQVKDINAKIDETDYRLSELMAESETQNFTRSGTMFCLTTKTRASAVAGSKEELYAALRQQGFGELVYETVNANSLSSFVKEQIGENDDTLPDWLTGLVNVFDKTTVGVRKASK</sequence>
<keyword evidence="3" id="KW-1185">Reference proteome</keyword>
<dbReference type="RefSeq" id="WP_390310680.1">
    <property type="nucleotide sequence ID" value="NZ_JBHSNQ010000193.1"/>
</dbReference>
<reference evidence="3" key="1">
    <citation type="journal article" date="2019" name="Int. J. Syst. Evol. Microbiol.">
        <title>The Global Catalogue of Microorganisms (GCM) 10K type strain sequencing project: providing services to taxonomists for standard genome sequencing and annotation.</title>
        <authorList>
            <consortium name="The Broad Institute Genomics Platform"/>
            <consortium name="The Broad Institute Genome Sequencing Center for Infectious Disease"/>
            <person name="Wu L."/>
            <person name="Ma J."/>
        </authorList>
    </citation>
    <scope>NUCLEOTIDE SEQUENCE [LARGE SCALE GENOMIC DNA]</scope>
    <source>
        <strain evidence="3">CCUG 56331</strain>
    </source>
</reference>
<gene>
    <name evidence="2" type="ORF">ACFPOH_16485</name>
</gene>
<feature type="coiled-coil region" evidence="1">
    <location>
        <begin position="12"/>
        <end position="46"/>
    </location>
</feature>
<protein>
    <submittedName>
        <fullName evidence="2">Uncharacterized protein</fullName>
    </submittedName>
</protein>